<evidence type="ECO:0000256" key="1">
    <source>
        <dbReference type="SAM" id="SignalP"/>
    </source>
</evidence>
<organism evidence="3 4">
    <name type="scientific">Pseudooceanicola antarcticus</name>
    <dbReference type="NCBI Taxonomy" id="1247613"/>
    <lineage>
        <taxon>Bacteria</taxon>
        <taxon>Pseudomonadati</taxon>
        <taxon>Pseudomonadota</taxon>
        <taxon>Alphaproteobacteria</taxon>
        <taxon>Rhodobacterales</taxon>
        <taxon>Paracoccaceae</taxon>
        <taxon>Pseudooceanicola</taxon>
    </lineage>
</organism>
<evidence type="ECO:0000313" key="2">
    <source>
        <dbReference type="EMBL" id="PJE31725.1"/>
    </source>
</evidence>
<keyword evidence="5" id="KW-1185">Reference proteome</keyword>
<dbReference type="Proteomes" id="UP000231702">
    <property type="component" value="Unassembled WGS sequence"/>
</dbReference>
<dbReference type="Proteomes" id="UP000231655">
    <property type="component" value="Unassembled WGS sequence"/>
</dbReference>
<proteinExistence type="predicted"/>
<dbReference type="EMBL" id="OBEA01000003">
    <property type="protein sequence ID" value="SNY50272.1"/>
    <property type="molecule type" value="Genomic_DNA"/>
</dbReference>
<evidence type="ECO:0000313" key="3">
    <source>
        <dbReference type="EMBL" id="SNY50272.1"/>
    </source>
</evidence>
<evidence type="ECO:0008006" key="6">
    <source>
        <dbReference type="Google" id="ProtNLM"/>
    </source>
</evidence>
<reference evidence="3 4" key="1">
    <citation type="submission" date="2017-09" db="EMBL/GenBank/DDBJ databases">
        <authorList>
            <person name="Ehlers B."/>
            <person name="Leendertz F.H."/>
        </authorList>
    </citation>
    <scope>NUCLEOTIDE SEQUENCE [LARGE SCALE GENOMIC DNA]</scope>
    <source>
        <strain evidence="3 4">CGMCC 1.12662</strain>
    </source>
</reference>
<feature type="signal peptide" evidence="1">
    <location>
        <begin position="1"/>
        <end position="17"/>
    </location>
</feature>
<keyword evidence="1" id="KW-0732">Signal</keyword>
<dbReference type="PROSITE" id="PS51257">
    <property type="entry name" value="PROKAR_LIPOPROTEIN"/>
    <property type="match status" value="1"/>
</dbReference>
<feature type="chain" id="PRO_5013216214" description="Lipoprotein" evidence="1">
    <location>
        <begin position="18"/>
        <end position="81"/>
    </location>
</feature>
<dbReference type="EMBL" id="PGTD01000007">
    <property type="protein sequence ID" value="PJE31725.1"/>
    <property type="molecule type" value="Genomic_DNA"/>
</dbReference>
<evidence type="ECO:0000313" key="5">
    <source>
        <dbReference type="Proteomes" id="UP000231702"/>
    </source>
</evidence>
<dbReference type="AlphaFoldDB" id="A0A285IQM2"/>
<protein>
    <recommendedName>
        <fullName evidence="6">Lipoprotein</fullName>
    </recommendedName>
</protein>
<dbReference type="RefSeq" id="WP_097145501.1">
    <property type="nucleotide sequence ID" value="NZ_OBEA01000003.1"/>
</dbReference>
<evidence type="ECO:0000313" key="4">
    <source>
        <dbReference type="Proteomes" id="UP000231655"/>
    </source>
</evidence>
<sequence length="81" mass="8184">MPRTAILLSCLLLSACAAPPRPDPAPRPMAGEVHGTVGVGVSSQRGAIGKADLTLTICNNQSPFSVGVRAADGSNALEARC</sequence>
<accession>A0A285IQM2</accession>
<gene>
    <name evidence="2" type="ORF">CVM39_01065</name>
    <name evidence="3" type="ORF">SAMN06297129_1745</name>
</gene>
<reference evidence="2 5" key="2">
    <citation type="journal article" date="2018" name="Int. J. Syst. Evol. Microbiol.">
        <title>Pseudooceanicola lipolyticus sp. nov., a marine alphaproteobacterium, reclassification of Oceanicola flagellatus as Pseudooceanicola flagellatus comb. nov. and emended description of the genus Pseudooceanicola.</title>
        <authorList>
            <person name="Huang M.-M."/>
            <person name="Guo L.-L."/>
            <person name="Wu Y.-H."/>
            <person name="Lai Q.-L."/>
            <person name="Shao Z.-Z."/>
            <person name="Wang C.-S."/>
            <person name="Wu M."/>
            <person name="Xu X.-W."/>
        </authorList>
    </citation>
    <scope>NUCLEOTIDE SEQUENCE [LARGE SCALE GENOMIC DNA]</scope>
    <source>
        <strain evidence="2 5">Ar-45</strain>
    </source>
</reference>
<name>A0A285IQM2_9RHOB</name>